<proteinExistence type="predicted"/>
<evidence type="ECO:0000313" key="2">
    <source>
        <dbReference type="EMBL" id="EDL82467.1"/>
    </source>
</evidence>
<evidence type="ECO:0000313" key="3">
    <source>
        <dbReference type="Proteomes" id="UP000234681"/>
    </source>
</evidence>
<organism evidence="2 3">
    <name type="scientific">Rattus norvegicus</name>
    <name type="common">Rat</name>
    <dbReference type="NCBI Taxonomy" id="10116"/>
    <lineage>
        <taxon>Eukaryota</taxon>
        <taxon>Metazoa</taxon>
        <taxon>Chordata</taxon>
        <taxon>Craniata</taxon>
        <taxon>Vertebrata</taxon>
        <taxon>Euteleostomi</taxon>
        <taxon>Mammalia</taxon>
        <taxon>Eutheria</taxon>
        <taxon>Euarchontoglires</taxon>
        <taxon>Glires</taxon>
        <taxon>Rodentia</taxon>
        <taxon>Myomorpha</taxon>
        <taxon>Muroidea</taxon>
        <taxon>Muridae</taxon>
        <taxon>Murinae</taxon>
        <taxon>Rattus</taxon>
    </lineage>
</organism>
<reference evidence="3" key="1">
    <citation type="submission" date="2005-09" db="EMBL/GenBank/DDBJ databases">
        <authorList>
            <person name="Mural R.J."/>
            <person name="Li P.W."/>
            <person name="Adams M.D."/>
            <person name="Amanatides P.G."/>
            <person name="Baden-Tillson H."/>
            <person name="Barnstead M."/>
            <person name="Chin S.H."/>
            <person name="Dew I."/>
            <person name="Evans C.A."/>
            <person name="Ferriera S."/>
            <person name="Flanigan M."/>
            <person name="Fosler C."/>
            <person name="Glodek A."/>
            <person name="Gu Z."/>
            <person name="Holt R.A."/>
            <person name="Jennings D."/>
            <person name="Kraft C.L."/>
            <person name="Lu F."/>
            <person name="Nguyen T."/>
            <person name="Nusskern D.R."/>
            <person name="Pfannkoch C.M."/>
            <person name="Sitter C."/>
            <person name="Sutton G.G."/>
            <person name="Venter J.C."/>
            <person name="Wang Z."/>
            <person name="Woodage T."/>
            <person name="Zheng X.H."/>
            <person name="Zhong F."/>
        </authorList>
    </citation>
    <scope>NUCLEOTIDE SEQUENCE [LARGE SCALE GENOMIC DNA]</scope>
    <source>
        <strain>BN</strain>
        <strain evidence="3">Sprague-Dawley</strain>
    </source>
</reference>
<dbReference type="AlphaFoldDB" id="A6HWI1"/>
<gene>
    <name evidence="2" type="ORF">rCG_28818</name>
</gene>
<sequence>MRIASQGKVTISQVFLSTLCVAMISIINMFCFIGSMNQSTAWIDR</sequence>
<name>A6HWI1_RAT</name>
<accession>A6HWI1</accession>
<feature type="transmembrane region" description="Helical" evidence="1">
    <location>
        <begin position="12"/>
        <end position="35"/>
    </location>
</feature>
<dbReference type="Proteomes" id="UP000234681">
    <property type="component" value="Chromosome 2"/>
</dbReference>
<protein>
    <submittedName>
        <fullName evidence="2">RCG28818</fullName>
    </submittedName>
</protein>
<keyword evidence="1" id="KW-0472">Membrane</keyword>
<keyword evidence="1" id="KW-0812">Transmembrane</keyword>
<dbReference type="EMBL" id="CH473952">
    <property type="protein sequence ID" value="EDL82467.1"/>
    <property type="molecule type" value="Genomic_DNA"/>
</dbReference>
<keyword evidence="1" id="KW-1133">Transmembrane helix</keyword>
<evidence type="ECO:0000256" key="1">
    <source>
        <dbReference type="SAM" id="Phobius"/>
    </source>
</evidence>